<accession>A0ABN0ZPR4</accession>
<proteinExistence type="predicted"/>
<evidence type="ECO:0000313" key="2">
    <source>
        <dbReference type="Proteomes" id="UP001499895"/>
    </source>
</evidence>
<comment type="caution">
    <text evidence="1">The sequence shown here is derived from an EMBL/GenBank/DDBJ whole genome shotgun (WGS) entry which is preliminary data.</text>
</comment>
<evidence type="ECO:0000313" key="1">
    <source>
        <dbReference type="EMBL" id="GAA0454931.1"/>
    </source>
</evidence>
<sequence length="123" mass="13623">MHTNGSRPLEDLVHWNGELSDLIRNARRGEPTSIVTFRRGHALAAAEKVTAGLVGPSQLVDWAQAVHFENCVDVDEEHQDLLTQFLVEISTPELFEPVTHEVCQRWLGVLQTSMASGAEAAEH</sequence>
<protein>
    <recommendedName>
        <fullName evidence="3">Prevent-host-death family protein</fullName>
    </recommendedName>
</protein>
<dbReference type="RefSeq" id="WP_344088187.1">
    <property type="nucleotide sequence ID" value="NZ_BAAAHB010000012.1"/>
</dbReference>
<reference evidence="1 2" key="1">
    <citation type="journal article" date="2019" name="Int. J. Syst. Evol. Microbiol.">
        <title>The Global Catalogue of Microorganisms (GCM) 10K type strain sequencing project: providing services to taxonomists for standard genome sequencing and annotation.</title>
        <authorList>
            <consortium name="The Broad Institute Genomics Platform"/>
            <consortium name="The Broad Institute Genome Sequencing Center for Infectious Disease"/>
            <person name="Wu L."/>
            <person name="Ma J."/>
        </authorList>
    </citation>
    <scope>NUCLEOTIDE SEQUENCE [LARGE SCALE GENOMIC DNA]</scope>
    <source>
        <strain evidence="1 2">JCM 10649</strain>
    </source>
</reference>
<organism evidence="1 2">
    <name type="scientific">Streptomyces stramineus</name>
    <dbReference type="NCBI Taxonomy" id="173861"/>
    <lineage>
        <taxon>Bacteria</taxon>
        <taxon>Bacillati</taxon>
        <taxon>Actinomycetota</taxon>
        <taxon>Actinomycetes</taxon>
        <taxon>Kitasatosporales</taxon>
        <taxon>Streptomycetaceae</taxon>
        <taxon>Streptomyces</taxon>
    </lineage>
</organism>
<dbReference type="EMBL" id="BAAAHB010000012">
    <property type="protein sequence ID" value="GAA0454931.1"/>
    <property type="molecule type" value="Genomic_DNA"/>
</dbReference>
<evidence type="ECO:0008006" key="3">
    <source>
        <dbReference type="Google" id="ProtNLM"/>
    </source>
</evidence>
<dbReference type="Proteomes" id="UP001499895">
    <property type="component" value="Unassembled WGS sequence"/>
</dbReference>
<keyword evidence="2" id="KW-1185">Reference proteome</keyword>
<name>A0ABN0ZPR4_9ACTN</name>
<gene>
    <name evidence="1" type="ORF">GCM10009544_17080</name>
</gene>